<name>A0A6A7KA75_9FIRM</name>
<proteinExistence type="predicted"/>
<dbReference type="EMBL" id="WHNX01000012">
    <property type="protein sequence ID" value="MPW25943.1"/>
    <property type="molecule type" value="Genomic_DNA"/>
</dbReference>
<dbReference type="Proteomes" id="UP000440004">
    <property type="component" value="Unassembled WGS sequence"/>
</dbReference>
<evidence type="ECO:0000313" key="1">
    <source>
        <dbReference type="EMBL" id="MPW25943.1"/>
    </source>
</evidence>
<evidence type="ECO:0008006" key="3">
    <source>
        <dbReference type="Google" id="ProtNLM"/>
    </source>
</evidence>
<accession>A0A6A7KA75</accession>
<comment type="caution">
    <text evidence="1">The sequence shown here is derived from an EMBL/GenBank/DDBJ whole genome shotgun (WGS) entry which is preliminary data.</text>
</comment>
<dbReference type="AlphaFoldDB" id="A0A6A7KA75"/>
<sequence length="120" mass="13353">MAMITIGGTALPNPSEYSVVLQDIDSENTKRSETARLSRERLRAGVYKIEIGWIGLTRAQLKLITDALKPAKVSVQFFDPTSASNPTAQMYAGDRTGKLNTYLQEGAQSYWDINFSLTEY</sequence>
<dbReference type="RefSeq" id="WP_152803919.1">
    <property type="nucleotide sequence ID" value="NZ_WHNX01000012.1"/>
</dbReference>
<organism evidence="1 2">
    <name type="scientific">Alkalibaculum sporogenes</name>
    <dbReference type="NCBI Taxonomy" id="2655001"/>
    <lineage>
        <taxon>Bacteria</taxon>
        <taxon>Bacillati</taxon>
        <taxon>Bacillota</taxon>
        <taxon>Clostridia</taxon>
        <taxon>Eubacteriales</taxon>
        <taxon>Eubacteriaceae</taxon>
        <taxon>Alkalibaculum</taxon>
    </lineage>
</organism>
<dbReference type="InterPro" id="IPR046557">
    <property type="entry name" value="DUF6711"/>
</dbReference>
<gene>
    <name evidence="1" type="ORF">GC105_09085</name>
</gene>
<protein>
    <recommendedName>
        <fullName evidence="3">Phage tail protein</fullName>
    </recommendedName>
</protein>
<dbReference type="Pfam" id="PF20458">
    <property type="entry name" value="DUF6711"/>
    <property type="match status" value="1"/>
</dbReference>
<evidence type="ECO:0000313" key="2">
    <source>
        <dbReference type="Proteomes" id="UP000440004"/>
    </source>
</evidence>
<reference evidence="1 2" key="1">
    <citation type="submission" date="2019-10" db="EMBL/GenBank/DDBJ databases">
        <title>Alkalibaculum tamaniensis sp.nov., a new alkaliphilic acetogen, isolated on methoxylated aromatics from a mud volcano.</title>
        <authorList>
            <person name="Khomyakova M.A."/>
            <person name="Merkel A.Y."/>
            <person name="Bonch-Osmolovskaya E.A."/>
            <person name="Slobodkin A.I."/>
        </authorList>
    </citation>
    <scope>NUCLEOTIDE SEQUENCE [LARGE SCALE GENOMIC DNA]</scope>
    <source>
        <strain evidence="1 2">M08DMB</strain>
    </source>
</reference>
<keyword evidence="2" id="KW-1185">Reference proteome</keyword>